<dbReference type="PIRSF" id="PIRSF030802">
    <property type="entry name" value="UCP030802"/>
    <property type="match status" value="1"/>
</dbReference>
<dbReference type="EMBL" id="WBSL01000002">
    <property type="protein sequence ID" value="MPY66517.1"/>
    <property type="molecule type" value="Genomic_DNA"/>
</dbReference>
<proteinExistence type="predicted"/>
<dbReference type="RefSeq" id="WP_152870664.1">
    <property type="nucleotide sequence ID" value="NZ_WBSL01000002.1"/>
</dbReference>
<gene>
    <name evidence="1" type="ORF">F8S09_07380</name>
</gene>
<keyword evidence="2" id="KW-1185">Reference proteome</keyword>
<sequence>MIVAFVNPAGLLTRPGPDDPDPGEAPAALAGLLGAGADLIPVTGLDEEELLEVPALFTSWQILRHGAVVLTPDGEEDPAWKRLSRETLTERGEALRLAHQAAQHIGMLGQLGTEARLHERGGLPLRVTVRHPYGVAPALAAAAREWRAWLDEGPFAGELRLREEPEELVLLPREINPESAVNYVLGQLPDEVTLRLGVSAAASDAPFLALCDYAVVPGGGGVLRSALEAAEEQMEDDLG</sequence>
<dbReference type="InterPro" id="IPR024197">
    <property type="entry name" value="TPP-like"/>
</dbReference>
<evidence type="ECO:0000313" key="2">
    <source>
        <dbReference type="Proteomes" id="UP000484842"/>
    </source>
</evidence>
<protein>
    <submittedName>
        <fullName evidence="1">Uncharacterized protein</fullName>
    </submittedName>
</protein>
<dbReference type="Proteomes" id="UP000484842">
    <property type="component" value="Unassembled WGS sequence"/>
</dbReference>
<accession>A0A7X1NVD2</accession>
<evidence type="ECO:0000313" key="1">
    <source>
        <dbReference type="EMBL" id="MPY66517.1"/>
    </source>
</evidence>
<comment type="caution">
    <text evidence="1">The sequence shown here is derived from an EMBL/GenBank/DDBJ whole genome shotgun (WGS) entry which is preliminary data.</text>
</comment>
<dbReference type="AlphaFoldDB" id="A0A7X1NVD2"/>
<reference evidence="1 2" key="1">
    <citation type="submission" date="2019-10" db="EMBL/GenBank/DDBJ databases">
        <title>Deinococcus sp. isolated from soil.</title>
        <authorList>
            <person name="Li Y."/>
            <person name="Wang J."/>
        </authorList>
    </citation>
    <scope>NUCLEOTIDE SEQUENCE [LARGE SCALE GENOMIC DNA]</scope>
    <source>
        <strain evidence="1 2">SDU3-2</strain>
    </source>
</reference>
<organism evidence="1 2">
    <name type="scientific">Deinococcus terrestris</name>
    <dbReference type="NCBI Taxonomy" id="2651870"/>
    <lineage>
        <taxon>Bacteria</taxon>
        <taxon>Thermotogati</taxon>
        <taxon>Deinococcota</taxon>
        <taxon>Deinococci</taxon>
        <taxon>Deinococcales</taxon>
        <taxon>Deinococcaceae</taxon>
        <taxon>Deinococcus</taxon>
    </lineage>
</organism>
<name>A0A7X1NVD2_9DEIO</name>